<accession>A0A2A9DNJ6</accession>
<dbReference type="Proteomes" id="UP000221653">
    <property type="component" value="Unassembled WGS sequence"/>
</dbReference>
<comment type="caution">
    <text evidence="1">The sequence shown here is derived from an EMBL/GenBank/DDBJ whole genome shotgun (WGS) entry which is preliminary data.</text>
</comment>
<protein>
    <submittedName>
        <fullName evidence="1">Uncharacterized protein</fullName>
    </submittedName>
</protein>
<dbReference type="EMBL" id="PDJF01000001">
    <property type="protein sequence ID" value="PFG27479.1"/>
    <property type="molecule type" value="Genomic_DNA"/>
</dbReference>
<evidence type="ECO:0000313" key="2">
    <source>
        <dbReference type="Proteomes" id="UP000221653"/>
    </source>
</evidence>
<dbReference type="AlphaFoldDB" id="A0A2A9DNJ6"/>
<organism evidence="1 2">
    <name type="scientific">Corynebacterium renale</name>
    <dbReference type="NCBI Taxonomy" id="1724"/>
    <lineage>
        <taxon>Bacteria</taxon>
        <taxon>Bacillati</taxon>
        <taxon>Actinomycetota</taxon>
        <taxon>Actinomycetes</taxon>
        <taxon>Mycobacteriales</taxon>
        <taxon>Corynebacteriaceae</taxon>
        <taxon>Corynebacterium</taxon>
    </lineage>
</organism>
<proteinExistence type="predicted"/>
<keyword evidence="2" id="KW-1185">Reference proteome</keyword>
<sequence>MPLLDDQMLICVLSRCFTLILSGFMLFCDVFTRVLTHEYLSLYPKTLPAQFCDENLWVTIVKNLTEASHGAGLRGAGAGGERGVVACIFMSCG</sequence>
<gene>
    <name evidence="1" type="ORF">ATK06_0540</name>
</gene>
<reference evidence="1 2" key="1">
    <citation type="submission" date="2017-10" db="EMBL/GenBank/DDBJ databases">
        <title>Sequencing the genomes of 1000 actinobacteria strains.</title>
        <authorList>
            <person name="Klenk H.-P."/>
        </authorList>
    </citation>
    <scope>NUCLEOTIDE SEQUENCE [LARGE SCALE GENOMIC DNA]</scope>
    <source>
        <strain evidence="1 2">DSM 20688</strain>
    </source>
</reference>
<name>A0A2A9DNJ6_9CORY</name>
<evidence type="ECO:0000313" key="1">
    <source>
        <dbReference type="EMBL" id="PFG27479.1"/>
    </source>
</evidence>